<evidence type="ECO:0000256" key="4">
    <source>
        <dbReference type="ARBA" id="ARBA00023274"/>
    </source>
</evidence>
<feature type="transmembrane region" description="Helical" evidence="7">
    <location>
        <begin position="62"/>
        <end position="83"/>
    </location>
</feature>
<keyword evidence="2" id="KW-0690">Ribosome biogenesis</keyword>
<dbReference type="Gene3D" id="2.20.28.40">
    <property type="entry name" value="H/ACA ribonucleoprotein complex, subunit Nop10"/>
    <property type="match status" value="1"/>
</dbReference>
<dbReference type="Pfam" id="PF04135">
    <property type="entry name" value="Nop10p"/>
    <property type="match status" value="1"/>
</dbReference>
<organism evidence="8 9">
    <name type="scientific">Dermatophagoides farinae</name>
    <name type="common">American house dust mite</name>
    <dbReference type="NCBI Taxonomy" id="6954"/>
    <lineage>
        <taxon>Eukaryota</taxon>
        <taxon>Metazoa</taxon>
        <taxon>Ecdysozoa</taxon>
        <taxon>Arthropoda</taxon>
        <taxon>Chelicerata</taxon>
        <taxon>Arachnida</taxon>
        <taxon>Acari</taxon>
        <taxon>Acariformes</taxon>
        <taxon>Sarcoptiformes</taxon>
        <taxon>Astigmata</taxon>
        <taxon>Psoroptidia</taxon>
        <taxon>Analgoidea</taxon>
        <taxon>Pyroglyphidae</taxon>
        <taxon>Dermatophagoidinae</taxon>
        <taxon>Dermatophagoides</taxon>
    </lineage>
</organism>
<keyword evidence="3" id="KW-0698">rRNA processing</keyword>
<dbReference type="PANTHER" id="PTHR13305">
    <property type="entry name" value="RIBOSOME BIOGENESIS PROTEIN NOP10"/>
    <property type="match status" value="1"/>
</dbReference>
<accession>A0A922I7V5</accession>
<dbReference type="AlphaFoldDB" id="A0A922I7V5"/>
<dbReference type="SUPFAM" id="SSF144210">
    <property type="entry name" value="Nop10-like SnoRNP"/>
    <property type="match status" value="1"/>
</dbReference>
<evidence type="ECO:0000256" key="1">
    <source>
        <dbReference type="ARBA" id="ARBA00009462"/>
    </source>
</evidence>
<keyword evidence="9" id="KW-1185">Reference proteome</keyword>
<comment type="caution">
    <text evidence="8">The sequence shown here is derived from an EMBL/GenBank/DDBJ whole genome shotgun (WGS) entry which is preliminary data.</text>
</comment>
<sequence>MDSSNIEESTSLTTMTPSTKGHHHHHHHHHCHCQRLTPKSMLNYQNQNNNRERRIRLIRLGAIYYLTWIILIILATSIWPYIYLLFPRPQCWNHRQIQVNLSLIVAIITSVISLLLLIIQCLCTRIKTTKFRRNFCRTKNKMYLMYYLDDTSNKRVYTMAKVDPFGRPTFSAHPARFSPDDRYANERIMIKKRFGLLLTQRNADGGGGSSQQNGCTK</sequence>
<dbReference type="GO" id="GO:0031429">
    <property type="term" value="C:box H/ACA snoRNP complex"/>
    <property type="evidence" value="ECO:0007669"/>
    <property type="project" value="TreeGrafter"/>
</dbReference>
<protein>
    <recommendedName>
        <fullName evidence="5">Nucleolar protein 10</fullName>
    </recommendedName>
</protein>
<keyword evidence="7" id="KW-0812">Transmembrane</keyword>
<keyword evidence="4" id="KW-0687">Ribonucleoprotein</keyword>
<dbReference type="EMBL" id="ASGP02000001">
    <property type="protein sequence ID" value="KAH9527002.1"/>
    <property type="molecule type" value="Genomic_DNA"/>
</dbReference>
<dbReference type="GO" id="GO:0031118">
    <property type="term" value="P:rRNA pseudouridine synthesis"/>
    <property type="evidence" value="ECO:0007669"/>
    <property type="project" value="TreeGrafter"/>
</dbReference>
<dbReference type="GO" id="GO:0031120">
    <property type="term" value="P:snRNA pseudouridine synthesis"/>
    <property type="evidence" value="ECO:0007669"/>
    <property type="project" value="TreeGrafter"/>
</dbReference>
<evidence type="ECO:0000256" key="3">
    <source>
        <dbReference type="ARBA" id="ARBA00022552"/>
    </source>
</evidence>
<dbReference type="PANTHER" id="PTHR13305:SF0">
    <property type="entry name" value="H_ACA RIBONUCLEOPROTEIN COMPLEX SUBUNIT 3"/>
    <property type="match status" value="1"/>
</dbReference>
<dbReference type="GO" id="GO:1904874">
    <property type="term" value="P:positive regulation of telomerase RNA localization to Cajal body"/>
    <property type="evidence" value="ECO:0007669"/>
    <property type="project" value="TreeGrafter"/>
</dbReference>
<keyword evidence="7" id="KW-1133">Transmembrane helix</keyword>
<feature type="compositionally biased region" description="Polar residues" evidence="6">
    <location>
        <begin position="1"/>
        <end position="19"/>
    </location>
</feature>
<evidence type="ECO:0000256" key="2">
    <source>
        <dbReference type="ARBA" id="ARBA00022517"/>
    </source>
</evidence>
<feature type="region of interest" description="Disordered" evidence="6">
    <location>
        <begin position="1"/>
        <end position="26"/>
    </location>
</feature>
<dbReference type="GO" id="GO:0070034">
    <property type="term" value="F:telomerase RNA binding"/>
    <property type="evidence" value="ECO:0007669"/>
    <property type="project" value="TreeGrafter"/>
</dbReference>
<evidence type="ECO:0000313" key="8">
    <source>
        <dbReference type="EMBL" id="KAH9527002.1"/>
    </source>
</evidence>
<gene>
    <name evidence="8" type="primary">NOP10</name>
    <name evidence="8" type="ORF">DERF_001051</name>
</gene>
<reference evidence="8" key="2">
    <citation type="journal article" date="2022" name="Res Sq">
        <title>Comparative Genomics Reveals Insights into the Divergent Evolution of Astigmatic Mites and Household Pest Adaptations.</title>
        <authorList>
            <person name="Xiong Q."/>
            <person name="Wan A.T.-Y."/>
            <person name="Liu X.-Y."/>
            <person name="Fung C.S.-H."/>
            <person name="Xiao X."/>
            <person name="Malainual N."/>
            <person name="Hou J."/>
            <person name="Wang L."/>
            <person name="Wang M."/>
            <person name="Yang K."/>
            <person name="Cui Y."/>
            <person name="Leung E."/>
            <person name="Nong W."/>
            <person name="Shin S.-K."/>
            <person name="Au S."/>
            <person name="Jeong K.Y."/>
            <person name="Chew F.T."/>
            <person name="Hui J."/>
            <person name="Leung T.F."/>
            <person name="Tungtrongchitr A."/>
            <person name="Zhong N."/>
            <person name="Liu Z."/>
            <person name="Tsui S."/>
        </authorList>
    </citation>
    <scope>NUCLEOTIDE SEQUENCE</scope>
    <source>
        <strain evidence="8">Derf</strain>
        <tissue evidence="8">Whole organism</tissue>
    </source>
</reference>
<dbReference type="InterPro" id="IPR007264">
    <property type="entry name" value="H/ACA_rnp_Nop10"/>
</dbReference>
<dbReference type="GO" id="GO:0030515">
    <property type="term" value="F:snoRNA binding"/>
    <property type="evidence" value="ECO:0007669"/>
    <property type="project" value="InterPro"/>
</dbReference>
<dbReference type="Proteomes" id="UP000790347">
    <property type="component" value="Unassembled WGS sequence"/>
</dbReference>
<dbReference type="InterPro" id="IPR036756">
    <property type="entry name" value="H/ACA_rnp_Nop10_sf"/>
</dbReference>
<proteinExistence type="inferred from homology"/>
<feature type="transmembrane region" description="Helical" evidence="7">
    <location>
        <begin position="103"/>
        <end position="123"/>
    </location>
</feature>
<keyword evidence="7" id="KW-0472">Membrane</keyword>
<evidence type="ECO:0000313" key="9">
    <source>
        <dbReference type="Proteomes" id="UP000790347"/>
    </source>
</evidence>
<evidence type="ECO:0000256" key="5">
    <source>
        <dbReference type="ARBA" id="ARBA00030185"/>
    </source>
</evidence>
<evidence type="ECO:0000256" key="7">
    <source>
        <dbReference type="SAM" id="Phobius"/>
    </source>
</evidence>
<comment type="similarity">
    <text evidence="1">Belongs to the NOP10 family.</text>
</comment>
<reference evidence="8" key="1">
    <citation type="submission" date="2013-05" db="EMBL/GenBank/DDBJ databases">
        <authorList>
            <person name="Yim A.K.Y."/>
            <person name="Chan T.F."/>
            <person name="Ji K.M."/>
            <person name="Liu X.Y."/>
            <person name="Zhou J.W."/>
            <person name="Li R.Q."/>
            <person name="Yang K.Y."/>
            <person name="Li J."/>
            <person name="Li M."/>
            <person name="Law P.T.W."/>
            <person name="Wu Y.L."/>
            <person name="Cai Z.L."/>
            <person name="Qin H."/>
            <person name="Bao Y."/>
            <person name="Leung R.K.K."/>
            <person name="Ng P.K.S."/>
            <person name="Zou J."/>
            <person name="Zhong X.J."/>
            <person name="Ran P.X."/>
            <person name="Zhong N.S."/>
            <person name="Liu Z.G."/>
            <person name="Tsui S.K.W."/>
        </authorList>
    </citation>
    <scope>NUCLEOTIDE SEQUENCE</scope>
    <source>
        <strain evidence="8">Derf</strain>
        <tissue evidence="8">Whole organism</tissue>
    </source>
</reference>
<name>A0A922I7V5_DERFA</name>
<evidence type="ECO:0000256" key="6">
    <source>
        <dbReference type="SAM" id="MobiDB-lite"/>
    </source>
</evidence>